<reference evidence="1" key="1">
    <citation type="submission" date="2023-04" db="EMBL/GenBank/DDBJ databases">
        <title>Ambrosiozyma monospora NBRC 1965.</title>
        <authorList>
            <person name="Ichikawa N."/>
            <person name="Sato H."/>
            <person name="Tonouchi N."/>
        </authorList>
    </citation>
    <scope>NUCLEOTIDE SEQUENCE</scope>
    <source>
        <strain evidence="1">NBRC 1965</strain>
    </source>
</reference>
<accession>A0A9W7DE67</accession>
<proteinExistence type="predicted"/>
<keyword evidence="2" id="KW-1185">Reference proteome</keyword>
<evidence type="ECO:0000313" key="2">
    <source>
        <dbReference type="Proteomes" id="UP001165063"/>
    </source>
</evidence>
<dbReference type="AlphaFoldDB" id="A0A9W7DE67"/>
<organism evidence="1 2">
    <name type="scientific">Ambrosiozyma monospora</name>
    <name type="common">Yeast</name>
    <name type="synonym">Endomycopsis monosporus</name>
    <dbReference type="NCBI Taxonomy" id="43982"/>
    <lineage>
        <taxon>Eukaryota</taxon>
        <taxon>Fungi</taxon>
        <taxon>Dikarya</taxon>
        <taxon>Ascomycota</taxon>
        <taxon>Saccharomycotina</taxon>
        <taxon>Pichiomycetes</taxon>
        <taxon>Pichiales</taxon>
        <taxon>Pichiaceae</taxon>
        <taxon>Ambrosiozyma</taxon>
    </lineage>
</organism>
<comment type="caution">
    <text evidence="1">The sequence shown here is derived from an EMBL/GenBank/DDBJ whole genome shotgun (WGS) entry which is preliminary data.</text>
</comment>
<dbReference type="EMBL" id="BSXU01001058">
    <property type="protein sequence ID" value="GMG23292.1"/>
    <property type="molecule type" value="Genomic_DNA"/>
</dbReference>
<sequence length="100" mass="11447">MYRADTYQVVKTVELNSLISLNLRQILNLAIAVINLKGRIDPIIYKKRQSISGSRGGNKYEFILELQSTLKLCYYCDCTDHQITLADYTGTHYGKNTRVV</sequence>
<dbReference type="Proteomes" id="UP001165063">
    <property type="component" value="Unassembled WGS sequence"/>
</dbReference>
<protein>
    <submittedName>
        <fullName evidence="1">Unnamed protein product</fullName>
    </submittedName>
</protein>
<gene>
    <name evidence="1" type="ORF">Amon01_000276600</name>
</gene>
<name>A0A9W7DE67_AMBMO</name>
<evidence type="ECO:0000313" key="1">
    <source>
        <dbReference type="EMBL" id="GMG23292.1"/>
    </source>
</evidence>